<accession>A0A7W5JW87</accession>
<evidence type="ECO:0008006" key="3">
    <source>
        <dbReference type="Google" id="ProtNLM"/>
    </source>
</evidence>
<organism evidence="1 2">
    <name type="scientific">Microlunatus antarcticus</name>
    <dbReference type="NCBI Taxonomy" id="53388"/>
    <lineage>
        <taxon>Bacteria</taxon>
        <taxon>Bacillati</taxon>
        <taxon>Actinomycetota</taxon>
        <taxon>Actinomycetes</taxon>
        <taxon>Propionibacteriales</taxon>
        <taxon>Propionibacteriaceae</taxon>
        <taxon>Microlunatus</taxon>
    </lineage>
</organism>
<name>A0A7W5JW87_9ACTN</name>
<comment type="caution">
    <text evidence="1">The sequence shown here is derived from an EMBL/GenBank/DDBJ whole genome shotgun (WGS) entry which is preliminary data.</text>
</comment>
<dbReference type="AlphaFoldDB" id="A0A7W5JW87"/>
<evidence type="ECO:0000313" key="1">
    <source>
        <dbReference type="EMBL" id="MBB3327474.1"/>
    </source>
</evidence>
<proteinExistence type="predicted"/>
<protein>
    <recommendedName>
        <fullName evidence="3">DUF3987 domain-containing protein</fullName>
    </recommendedName>
</protein>
<dbReference type="RefSeq" id="WP_183338729.1">
    <property type="nucleotide sequence ID" value="NZ_JACHZG010000001.1"/>
</dbReference>
<gene>
    <name evidence="1" type="ORF">FHX39_002418</name>
</gene>
<dbReference type="Proteomes" id="UP000565572">
    <property type="component" value="Unassembled WGS sequence"/>
</dbReference>
<reference evidence="1 2" key="1">
    <citation type="submission" date="2020-08" db="EMBL/GenBank/DDBJ databases">
        <title>Sequencing the genomes of 1000 actinobacteria strains.</title>
        <authorList>
            <person name="Klenk H.-P."/>
        </authorList>
    </citation>
    <scope>NUCLEOTIDE SEQUENCE [LARGE SCALE GENOMIC DNA]</scope>
    <source>
        <strain evidence="1 2">DSM 11053</strain>
    </source>
</reference>
<dbReference type="EMBL" id="JACHZG010000001">
    <property type="protein sequence ID" value="MBB3327474.1"/>
    <property type="molecule type" value="Genomic_DNA"/>
</dbReference>
<sequence>MSADQLTRLLAALAVGDSERVSVCHDFGGTFTPTLGTAATAPARAQPFLEGRANVWFGVNPLSPDATGRGAASDVTRVVALWADLDVKAGGMPDRDACDRVVSDLSGMLRAQPVAVVDSGHGVQPYWRLEAGDVHVAARLVARFRWLVELVAGENGGTVDNVFDVSRILRVPGSVNVKDPGSPVSAVLDHLDTDAEVVTLDGLSDVLLSYGIRDVPATPDAGPGATLVDYSGPTYGALEPGVRSRVDAWADAPLREHLAALDACREAKVDGWRPGMPGPAWNDTLWRACCRLAEVAVAPWSGLGLEDVGRLVLEHAPRDARFTDAFVRTTWLRAVEHVAAKPVIAAPLELEPGGALVEVDFWQERESLRTIHGWARARMASPWAVLGVALARVITTVPPHVVLPPTIGSQASLNLFFALVAASGGGKGAATGAARDAVVVSGEVYEREAGSGEGLVKQYATRTKGGVERLRDAVLFDISEVDTLASMSARQGSNLLPVMRKAWSGERLGFAYADPTKDIPLDPHTYRLCAVVGVQPERAGGLFAEADGGTPQRFVWLSAVDPTIPDAEPDAPEPWVVSEQRWPSDFGGRHELVVPQVAVDTIKAAHRARQRGEAKALDGHALLCRAKVMVALTLLDGRRVPTEDDWRLSGVVMDESDRCRTGIEEALSKVAERSVVSRGRSDGVRAAVAEDAQHEARLKRVKDAVLSKLLPEWQPVGKVRKTLASRDRAAFDDALALLVNALDAEVNDGKVRNR</sequence>
<keyword evidence="2" id="KW-1185">Reference proteome</keyword>
<evidence type="ECO:0000313" key="2">
    <source>
        <dbReference type="Proteomes" id="UP000565572"/>
    </source>
</evidence>